<feature type="transmembrane region" description="Helical" evidence="1">
    <location>
        <begin position="50"/>
        <end position="68"/>
    </location>
</feature>
<dbReference type="Gene3D" id="3.10.129.10">
    <property type="entry name" value="Hotdog Thioesterase"/>
    <property type="match status" value="1"/>
</dbReference>
<dbReference type="EMBL" id="WPHG01000006">
    <property type="protein sequence ID" value="MVA99494.1"/>
    <property type="molecule type" value="Genomic_DNA"/>
</dbReference>
<accession>A0A844QLP2</accession>
<gene>
    <name evidence="3" type="ORF">GN330_19790</name>
</gene>
<dbReference type="InterPro" id="IPR052342">
    <property type="entry name" value="MCH/BMMD"/>
</dbReference>
<comment type="caution">
    <text evidence="3">The sequence shown here is derived from an EMBL/GenBank/DDBJ whole genome shotgun (WGS) entry which is preliminary data.</text>
</comment>
<dbReference type="PANTHER" id="PTHR43664:SF1">
    <property type="entry name" value="BETA-METHYLMALYL-COA DEHYDRATASE"/>
    <property type="match status" value="1"/>
</dbReference>
<feature type="domain" description="MaoC-like" evidence="2">
    <location>
        <begin position="13"/>
        <end position="115"/>
    </location>
</feature>
<evidence type="ECO:0000313" key="4">
    <source>
        <dbReference type="Proteomes" id="UP000463224"/>
    </source>
</evidence>
<protein>
    <submittedName>
        <fullName evidence="3">Enoyl-CoA hydratase</fullName>
    </submittedName>
</protein>
<evidence type="ECO:0000256" key="1">
    <source>
        <dbReference type="SAM" id="Phobius"/>
    </source>
</evidence>
<reference evidence="3 4" key="1">
    <citation type="submission" date="2019-12" db="EMBL/GenBank/DDBJ databases">
        <title>Nitratireductor arenosus sp. nov., Isolated from sea sand, Jeju island, South Korea.</title>
        <authorList>
            <person name="Kim W."/>
        </authorList>
    </citation>
    <scope>NUCLEOTIDE SEQUENCE [LARGE SCALE GENOMIC DNA]</scope>
    <source>
        <strain evidence="3 4">CAU 1489</strain>
    </source>
</reference>
<dbReference type="PANTHER" id="PTHR43664">
    <property type="entry name" value="MONOAMINE OXIDASE-RELATED"/>
    <property type="match status" value="1"/>
</dbReference>
<dbReference type="CDD" id="cd03454">
    <property type="entry name" value="YdeM"/>
    <property type="match status" value="1"/>
</dbReference>
<proteinExistence type="predicted"/>
<keyword evidence="1" id="KW-0472">Membrane</keyword>
<dbReference type="SUPFAM" id="SSF54637">
    <property type="entry name" value="Thioesterase/thiol ester dehydrase-isomerase"/>
    <property type="match status" value="1"/>
</dbReference>
<evidence type="ECO:0000313" key="3">
    <source>
        <dbReference type="EMBL" id="MVA99494.1"/>
    </source>
</evidence>
<sequence>MTDTKIAYEDFEVGGTIEFGPRAVLAEEMIDFATQYDPQPMHLDQAAGEASLLGGLAASGLFTASIFMRMMCDGYLLNSTSQGSPGLDYVNFRRPLMAGDTVRGRTTVLAKRESTSRPGLGFVSVKHELFNQNDELVCEMANTGMFLMRGGGAPA</sequence>
<organism evidence="3 4">
    <name type="scientific">Nitratireductor arenosus</name>
    <dbReference type="NCBI Taxonomy" id="2682096"/>
    <lineage>
        <taxon>Bacteria</taxon>
        <taxon>Pseudomonadati</taxon>
        <taxon>Pseudomonadota</taxon>
        <taxon>Alphaproteobacteria</taxon>
        <taxon>Hyphomicrobiales</taxon>
        <taxon>Phyllobacteriaceae</taxon>
        <taxon>Nitratireductor</taxon>
    </lineage>
</organism>
<evidence type="ECO:0000259" key="2">
    <source>
        <dbReference type="Pfam" id="PF01575"/>
    </source>
</evidence>
<dbReference type="AlphaFoldDB" id="A0A844QLP2"/>
<dbReference type="Pfam" id="PF01575">
    <property type="entry name" value="MaoC_dehydratas"/>
    <property type="match status" value="1"/>
</dbReference>
<dbReference type="RefSeq" id="WP_156714747.1">
    <property type="nucleotide sequence ID" value="NZ_WPHG01000006.1"/>
</dbReference>
<name>A0A844QLP2_9HYPH</name>
<dbReference type="InterPro" id="IPR002539">
    <property type="entry name" value="MaoC-like_dom"/>
</dbReference>
<keyword evidence="4" id="KW-1185">Reference proteome</keyword>
<keyword evidence="1" id="KW-0812">Transmembrane</keyword>
<dbReference type="Proteomes" id="UP000463224">
    <property type="component" value="Unassembled WGS sequence"/>
</dbReference>
<dbReference type="InterPro" id="IPR029069">
    <property type="entry name" value="HotDog_dom_sf"/>
</dbReference>
<keyword evidence="1" id="KW-1133">Transmembrane helix</keyword>